<feature type="compositionally biased region" description="Basic and acidic residues" evidence="5">
    <location>
        <begin position="708"/>
        <end position="725"/>
    </location>
</feature>
<dbReference type="FunFam" id="3.30.230.80:FF:000004">
    <property type="entry name" value="Heat shock protein 75 kDa"/>
    <property type="match status" value="1"/>
</dbReference>
<reference evidence="6" key="2">
    <citation type="submission" date="2023-04" db="EMBL/GenBank/DDBJ databases">
        <authorList>
            <person name="Bu L."/>
            <person name="Lu L."/>
            <person name="Laidemitt M.R."/>
            <person name="Zhang S.M."/>
            <person name="Mutuku M."/>
            <person name="Mkoji G."/>
            <person name="Steinauer M."/>
            <person name="Loker E.S."/>
        </authorList>
    </citation>
    <scope>NUCLEOTIDE SEQUENCE</scope>
    <source>
        <strain evidence="6">KasaAsao</strain>
        <tissue evidence="6">Whole Snail</tissue>
    </source>
</reference>
<dbReference type="FunFam" id="3.40.50.11260:FF:000004">
    <property type="entry name" value="Heat shock protein 75 mitochondrial"/>
    <property type="match status" value="1"/>
</dbReference>
<dbReference type="GO" id="GO:0005524">
    <property type="term" value="F:ATP binding"/>
    <property type="evidence" value="ECO:0007669"/>
    <property type="project" value="UniProtKB-KW"/>
</dbReference>
<feature type="compositionally biased region" description="Basic and acidic residues" evidence="5">
    <location>
        <begin position="808"/>
        <end position="825"/>
    </location>
</feature>
<evidence type="ECO:0000256" key="5">
    <source>
        <dbReference type="SAM" id="MobiDB-lite"/>
    </source>
</evidence>
<dbReference type="PANTHER" id="PTHR11528">
    <property type="entry name" value="HEAT SHOCK PROTEIN 90 FAMILY MEMBER"/>
    <property type="match status" value="1"/>
</dbReference>
<comment type="similarity">
    <text evidence="1">Belongs to the heat shock protein 90 family.</text>
</comment>
<gene>
    <name evidence="6" type="ORF">Bpfe_009802</name>
</gene>
<dbReference type="InterPro" id="IPR037196">
    <property type="entry name" value="HSP90_C"/>
</dbReference>
<dbReference type="Proteomes" id="UP001233172">
    <property type="component" value="Unassembled WGS sequence"/>
</dbReference>
<dbReference type="Gene3D" id="3.40.50.11260">
    <property type="match status" value="1"/>
</dbReference>
<dbReference type="HAMAP" id="MF_00505">
    <property type="entry name" value="HSP90"/>
    <property type="match status" value="1"/>
</dbReference>
<dbReference type="EMBL" id="JASAOG010000034">
    <property type="protein sequence ID" value="KAK0060614.1"/>
    <property type="molecule type" value="Genomic_DNA"/>
</dbReference>
<feature type="compositionally biased region" description="Basic and acidic residues" evidence="5">
    <location>
        <begin position="771"/>
        <end position="788"/>
    </location>
</feature>
<keyword evidence="4" id="KW-0143">Chaperone</keyword>
<dbReference type="InterPro" id="IPR036890">
    <property type="entry name" value="HATPase_C_sf"/>
</dbReference>
<dbReference type="NCBIfam" id="NF003555">
    <property type="entry name" value="PRK05218.1"/>
    <property type="match status" value="1"/>
</dbReference>
<keyword evidence="2" id="KW-0547">Nucleotide-binding</keyword>
<evidence type="ECO:0000256" key="1">
    <source>
        <dbReference type="ARBA" id="ARBA00008239"/>
    </source>
</evidence>
<dbReference type="SUPFAM" id="SSF110942">
    <property type="entry name" value="HSP90 C-terminal domain"/>
    <property type="match status" value="1"/>
</dbReference>
<dbReference type="GO" id="GO:0140662">
    <property type="term" value="F:ATP-dependent protein folding chaperone"/>
    <property type="evidence" value="ECO:0007669"/>
    <property type="project" value="InterPro"/>
</dbReference>
<dbReference type="SUPFAM" id="SSF54211">
    <property type="entry name" value="Ribosomal protein S5 domain 2-like"/>
    <property type="match status" value="1"/>
</dbReference>
<evidence type="ECO:0000256" key="3">
    <source>
        <dbReference type="ARBA" id="ARBA00022840"/>
    </source>
</evidence>
<name>A0AAD8BTM9_BIOPF</name>
<evidence type="ECO:0000256" key="4">
    <source>
        <dbReference type="ARBA" id="ARBA00023186"/>
    </source>
</evidence>
<dbReference type="InterPro" id="IPR001404">
    <property type="entry name" value="Hsp90_fam"/>
</dbReference>
<accession>A0AAD8BTM9</accession>
<comment type="caution">
    <text evidence="6">The sequence shown here is derived from an EMBL/GenBank/DDBJ whole genome shotgun (WGS) entry which is preliminary data.</text>
</comment>
<evidence type="ECO:0000256" key="2">
    <source>
        <dbReference type="ARBA" id="ARBA00022741"/>
    </source>
</evidence>
<evidence type="ECO:0000313" key="6">
    <source>
        <dbReference type="EMBL" id="KAK0060614.1"/>
    </source>
</evidence>
<proteinExistence type="inferred from homology"/>
<dbReference type="InterPro" id="IPR020575">
    <property type="entry name" value="Hsp90_N"/>
</dbReference>
<dbReference type="Gene3D" id="1.20.120.790">
    <property type="entry name" value="Heat shock protein 90, C-terminal domain"/>
    <property type="match status" value="1"/>
</dbReference>
<evidence type="ECO:0000313" key="7">
    <source>
        <dbReference type="Proteomes" id="UP001233172"/>
    </source>
</evidence>
<keyword evidence="3" id="KW-0067">ATP-binding</keyword>
<dbReference type="Gene3D" id="3.30.565.10">
    <property type="entry name" value="Histidine kinase-like ATPase, C-terminal domain"/>
    <property type="match status" value="1"/>
</dbReference>
<dbReference type="GO" id="GO:0051082">
    <property type="term" value="F:unfolded protein binding"/>
    <property type="evidence" value="ECO:0007669"/>
    <property type="project" value="InterPro"/>
</dbReference>
<dbReference type="GO" id="GO:0016887">
    <property type="term" value="F:ATP hydrolysis activity"/>
    <property type="evidence" value="ECO:0007669"/>
    <property type="project" value="InterPro"/>
</dbReference>
<dbReference type="CDD" id="cd16927">
    <property type="entry name" value="HATPase_Hsp90-like"/>
    <property type="match status" value="1"/>
</dbReference>
<protein>
    <submittedName>
        <fullName evidence="6">Cytochrome P450 CYP44</fullName>
    </submittedName>
</protein>
<keyword evidence="7" id="KW-1185">Reference proteome</keyword>
<feature type="region of interest" description="Disordered" evidence="5">
    <location>
        <begin position="674"/>
        <end position="1064"/>
    </location>
</feature>
<reference evidence="6" key="1">
    <citation type="journal article" date="2023" name="PLoS Negl. Trop. Dis.">
        <title>A genome sequence for Biomphalaria pfeifferi, the major vector snail for the human-infecting parasite Schistosoma mansoni.</title>
        <authorList>
            <person name="Bu L."/>
            <person name="Lu L."/>
            <person name="Laidemitt M.R."/>
            <person name="Zhang S.M."/>
            <person name="Mutuku M."/>
            <person name="Mkoji G."/>
            <person name="Steinauer M."/>
            <person name="Loker E.S."/>
        </authorList>
    </citation>
    <scope>NUCLEOTIDE SEQUENCE</scope>
    <source>
        <strain evidence="6">KasaAsao</strain>
    </source>
</reference>
<dbReference type="InterPro" id="IPR020568">
    <property type="entry name" value="Ribosomal_Su5_D2-typ_SF"/>
</dbReference>
<dbReference type="AlphaFoldDB" id="A0AAD8BTM9"/>
<dbReference type="SUPFAM" id="SSF55874">
    <property type="entry name" value="ATPase domain of HSP90 chaperone/DNA topoisomerase II/histidine kinase"/>
    <property type="match status" value="1"/>
</dbReference>
<organism evidence="6 7">
    <name type="scientific">Biomphalaria pfeifferi</name>
    <name type="common">Bloodfluke planorb</name>
    <name type="synonym">Freshwater snail</name>
    <dbReference type="NCBI Taxonomy" id="112525"/>
    <lineage>
        <taxon>Eukaryota</taxon>
        <taxon>Metazoa</taxon>
        <taxon>Spiralia</taxon>
        <taxon>Lophotrochozoa</taxon>
        <taxon>Mollusca</taxon>
        <taxon>Gastropoda</taxon>
        <taxon>Heterobranchia</taxon>
        <taxon>Euthyneura</taxon>
        <taxon>Panpulmonata</taxon>
        <taxon>Hygrophila</taxon>
        <taxon>Lymnaeoidea</taxon>
        <taxon>Planorbidae</taxon>
        <taxon>Biomphalaria</taxon>
    </lineage>
</organism>
<dbReference type="Pfam" id="PF00183">
    <property type="entry name" value="HSP90"/>
    <property type="match status" value="1"/>
</dbReference>
<dbReference type="PRINTS" id="PR00775">
    <property type="entry name" value="HEATSHOCK90"/>
</dbReference>
<sequence>MAASIRTCYRARSTFNSVHLLKLKLKNDSLRCVPLYVSCKRDLFVASPAQKLNVKNGNIILPFRSQRCTQQSFLASIRLHTTQEGVKDEAEDDYHSIIKDTERGKGPADVHEFQAETRKLLDIVAKSLYSEKEVFIRELISNSSDAIEKLRYYQLTGAEDTGVGLTKEELIDNLGTIARSGSKAFLDQLSEKASAGDVKSNLIGQFGVGFYSTFMVGDKVDVYTKSFKPGSTAYKWSSDGSGKYEITDAEGVDRGTKIVIHLKGDCYQFAKEEVIKEIVKKYSNFVGVPIFLNGKRANIIQALWTMDPKDVTPDMHEEFYRFIGNVYDKPRYHLHYKTDAPLNIRALFYVPEYKPTMFDMSRETEVGVSLYSRKVLILARANHVLPKWLRFVKGVVDSEDIPLNLSRELLQDSALIRKLRQVLTTRLLKFFSEQAKKDPTNYMSFYEDYGLFFREGIVTTGEQDVREDIAKLLRFESSKLEKGQFTSLEEYAQRMKAGERNIYFLSAPSRQLAETSPYFEALKKRDIEVLFLYEPYDELVLMNLGQFDRKNLKSIENELYEDKENTDTVDEKDEKSLKQSEAEDLKVWLKSVLLNKVNNIKITKRLESHPCVITVMEMGSARHFLRTTLADKSQDERLRLLQPTLELNPSHPLVVKLFQLKGSDPELATLLAEQDSSPELSEQFKDQDSSPELSEQFKDQDSSPELSEQFKDQDSSPELRFKDQDSSPELSEQFKDQDSSPELSEQFKDQDSSPELSEQFKDQDSSPELSEQFKDQDSSPELRFKDQDSSPELSEQFKDQDSSPELSEQFKDQDSSPELRFKDQDSSPELSEQFKDQDSSPELSEQFKDQDSSPELSEQFKDQDSSPELSEQFKDQDSSPELSEQFKDQDSSPELSEQFKDQDSSPELSEQFKDQDSSPELSEQFKDQDSSPELSEQFKDQDSSPELSEQFKDQDSSPELSEQFKDQDSSPELSEQFKDQDSSPELSEQFKDQDSSPELSEQFKDQDSSPELSEQFKDQDSSPELSEQFKDQDSSPELSEQFKDQDSSPELSEQFKDQDSSPELSLKKSPFRVLVCFYYFFKFTFNRGMYKC</sequence>
<dbReference type="Gene3D" id="3.30.230.80">
    <property type="match status" value="1"/>
</dbReference>